<evidence type="ECO:0000259" key="4">
    <source>
        <dbReference type="PROSITE" id="PS01124"/>
    </source>
</evidence>
<organism evidence="5 6">
    <name type="scientific">Amycolatopsis ultiminotia</name>
    <dbReference type="NCBI Taxonomy" id="543629"/>
    <lineage>
        <taxon>Bacteria</taxon>
        <taxon>Bacillati</taxon>
        <taxon>Actinomycetota</taxon>
        <taxon>Actinomycetes</taxon>
        <taxon>Pseudonocardiales</taxon>
        <taxon>Pseudonocardiaceae</taxon>
        <taxon>Amycolatopsis</taxon>
    </lineage>
</organism>
<protein>
    <recommendedName>
        <fullName evidence="4">HTH araC/xylS-type domain-containing protein</fullName>
    </recommendedName>
</protein>
<proteinExistence type="predicted"/>
<keyword evidence="2" id="KW-0238">DNA-binding</keyword>
<gene>
    <name evidence="5" type="ORF">GCM10022222_32950</name>
</gene>
<evidence type="ECO:0000256" key="3">
    <source>
        <dbReference type="ARBA" id="ARBA00023163"/>
    </source>
</evidence>
<dbReference type="InterPro" id="IPR009057">
    <property type="entry name" value="Homeodomain-like_sf"/>
</dbReference>
<comment type="caution">
    <text evidence="5">The sequence shown here is derived from an EMBL/GenBank/DDBJ whole genome shotgun (WGS) entry which is preliminary data.</text>
</comment>
<dbReference type="SUPFAM" id="SSF46689">
    <property type="entry name" value="Homeodomain-like"/>
    <property type="match status" value="1"/>
</dbReference>
<dbReference type="Pfam" id="PF12833">
    <property type="entry name" value="HTH_18"/>
    <property type="match status" value="1"/>
</dbReference>
<name>A0ABP6W5C3_9PSEU</name>
<evidence type="ECO:0000313" key="6">
    <source>
        <dbReference type="Proteomes" id="UP001500689"/>
    </source>
</evidence>
<dbReference type="Proteomes" id="UP001500689">
    <property type="component" value="Unassembled WGS sequence"/>
</dbReference>
<feature type="domain" description="HTH araC/xylS-type" evidence="4">
    <location>
        <begin position="233"/>
        <end position="334"/>
    </location>
</feature>
<evidence type="ECO:0000313" key="5">
    <source>
        <dbReference type="EMBL" id="GAA3546735.1"/>
    </source>
</evidence>
<keyword evidence="1" id="KW-0805">Transcription regulation</keyword>
<dbReference type="Gene3D" id="1.10.10.60">
    <property type="entry name" value="Homeodomain-like"/>
    <property type="match status" value="1"/>
</dbReference>
<dbReference type="PROSITE" id="PS00041">
    <property type="entry name" value="HTH_ARAC_FAMILY_1"/>
    <property type="match status" value="1"/>
</dbReference>
<sequence>MASSSVARAVSTGDEAAAHGQWRSHDPQEAQHILSSVYAPHDLHVREKGRFTFDFQLLGSPQLTAGFSKFRTDVTIDVPPPSTFYCLCLAPRGAILTSSGARASTVSATTAAVLNPDEPWRFADWSDTLMSVRVGRADLEDDLAAITGRRVESPIVFGESLDLRTGPGREFGQILQNVQGTLGESSTMPQLHPVIAARLGALLRSAMLVAFPHNYSELLAEEDAHARMPRAIRRVIDAVEHDPMQLRTAADAARIAHLSLRALESGFERHIGVSPTAYARKVRMARAREDLVNADPENDTVSAVARRWGFGHAGRFATSYKQRYGETPSRTLRQ</sequence>
<keyword evidence="3" id="KW-0804">Transcription</keyword>
<dbReference type="InterPro" id="IPR018060">
    <property type="entry name" value="HTH_AraC"/>
</dbReference>
<evidence type="ECO:0000256" key="1">
    <source>
        <dbReference type="ARBA" id="ARBA00023015"/>
    </source>
</evidence>
<dbReference type="InterPro" id="IPR050204">
    <property type="entry name" value="AraC_XylS_family_regulators"/>
</dbReference>
<dbReference type="InterPro" id="IPR035418">
    <property type="entry name" value="AraC-bd_2"/>
</dbReference>
<dbReference type="PANTHER" id="PTHR46796:SF12">
    <property type="entry name" value="HTH-TYPE DNA-BINDING TRANSCRIPTIONAL ACTIVATOR EUTR"/>
    <property type="match status" value="1"/>
</dbReference>
<dbReference type="PROSITE" id="PS01124">
    <property type="entry name" value="HTH_ARAC_FAMILY_2"/>
    <property type="match status" value="1"/>
</dbReference>
<dbReference type="InterPro" id="IPR018062">
    <property type="entry name" value="HTH_AraC-typ_CS"/>
</dbReference>
<dbReference type="SMART" id="SM00342">
    <property type="entry name" value="HTH_ARAC"/>
    <property type="match status" value="1"/>
</dbReference>
<accession>A0ABP6W5C3</accession>
<dbReference type="RefSeq" id="WP_344860573.1">
    <property type="nucleotide sequence ID" value="NZ_BAAAZN010000006.1"/>
</dbReference>
<keyword evidence="6" id="KW-1185">Reference proteome</keyword>
<dbReference type="PANTHER" id="PTHR46796">
    <property type="entry name" value="HTH-TYPE TRANSCRIPTIONAL ACTIVATOR RHAS-RELATED"/>
    <property type="match status" value="1"/>
</dbReference>
<evidence type="ECO:0000256" key="2">
    <source>
        <dbReference type="ARBA" id="ARBA00023125"/>
    </source>
</evidence>
<dbReference type="Pfam" id="PF14525">
    <property type="entry name" value="AraC_binding_2"/>
    <property type="match status" value="1"/>
</dbReference>
<dbReference type="EMBL" id="BAAAZN010000006">
    <property type="protein sequence ID" value="GAA3546735.1"/>
    <property type="molecule type" value="Genomic_DNA"/>
</dbReference>
<reference evidence="6" key="1">
    <citation type="journal article" date="2019" name="Int. J. Syst. Evol. Microbiol.">
        <title>The Global Catalogue of Microorganisms (GCM) 10K type strain sequencing project: providing services to taxonomists for standard genome sequencing and annotation.</title>
        <authorList>
            <consortium name="The Broad Institute Genomics Platform"/>
            <consortium name="The Broad Institute Genome Sequencing Center for Infectious Disease"/>
            <person name="Wu L."/>
            <person name="Ma J."/>
        </authorList>
    </citation>
    <scope>NUCLEOTIDE SEQUENCE [LARGE SCALE GENOMIC DNA]</scope>
    <source>
        <strain evidence="6">JCM 16898</strain>
    </source>
</reference>